<dbReference type="PROSITE" id="PS51318">
    <property type="entry name" value="TAT"/>
    <property type="match status" value="1"/>
</dbReference>
<protein>
    <recommendedName>
        <fullName evidence="2">Cytochrome bc1 complex Rieske iron-sulfur subunit</fullName>
    </recommendedName>
    <alternativeName>
        <fullName evidence="8">Cytochrome bc1 reductase complex subunit QcrA</fullName>
    </alternativeName>
</protein>
<dbReference type="PANTHER" id="PTHR10134">
    <property type="entry name" value="CYTOCHROME B-C1 COMPLEX SUBUNIT RIESKE, MITOCHONDRIAL"/>
    <property type="match status" value="1"/>
</dbReference>
<keyword evidence="3" id="KW-0001">2Fe-2S</keyword>
<comment type="cofactor">
    <cofactor evidence="9">
        <name>[2Fe-2S] cluster</name>
        <dbReference type="ChEBI" id="CHEBI:190135"/>
    </cofactor>
</comment>
<evidence type="ECO:0000313" key="11">
    <source>
        <dbReference type="EMBL" id="MCD2195522.1"/>
    </source>
</evidence>
<keyword evidence="4" id="KW-0479">Metal-binding</keyword>
<evidence type="ECO:0000256" key="5">
    <source>
        <dbReference type="ARBA" id="ARBA00023004"/>
    </source>
</evidence>
<feature type="domain" description="Rieske" evidence="10">
    <location>
        <begin position="46"/>
        <end position="138"/>
    </location>
</feature>
<dbReference type="RefSeq" id="WP_230736696.1">
    <property type="nucleotide sequence ID" value="NZ_JAJNDB010000004.1"/>
</dbReference>
<dbReference type="InterPro" id="IPR036922">
    <property type="entry name" value="Rieske_2Fe-2S_sf"/>
</dbReference>
<dbReference type="InterPro" id="IPR014349">
    <property type="entry name" value="Rieske_Fe-S_prot"/>
</dbReference>
<dbReference type="Gene3D" id="2.102.10.10">
    <property type="entry name" value="Rieske [2Fe-2S] iron-sulphur domain"/>
    <property type="match status" value="1"/>
</dbReference>
<sequence>MTAGEAPFTPGRRTVLLTGCAGLAALGLAGCAEYGNGAAAPAPTLPVSVATSDVPVGGGVVLAGQGAVVAQPVAGTFTAFGTTCPHQGCAVNAVADGTINCPCHGSRFHLADGSVAQGPAERGLTPRAVRVADGRVDVT</sequence>
<dbReference type="InterPro" id="IPR017941">
    <property type="entry name" value="Rieske_2Fe-2S"/>
</dbReference>
<evidence type="ECO:0000256" key="4">
    <source>
        <dbReference type="ARBA" id="ARBA00022723"/>
    </source>
</evidence>
<dbReference type="SUPFAM" id="SSF50022">
    <property type="entry name" value="ISP domain"/>
    <property type="match status" value="1"/>
</dbReference>
<keyword evidence="6" id="KW-0411">Iron-sulfur</keyword>
<evidence type="ECO:0000256" key="7">
    <source>
        <dbReference type="ARBA" id="ARBA00023157"/>
    </source>
</evidence>
<keyword evidence="12" id="KW-1185">Reference proteome</keyword>
<evidence type="ECO:0000313" key="12">
    <source>
        <dbReference type="Proteomes" id="UP001199469"/>
    </source>
</evidence>
<evidence type="ECO:0000259" key="10">
    <source>
        <dbReference type="PROSITE" id="PS51296"/>
    </source>
</evidence>
<comment type="caution">
    <text evidence="11">The sequence shown here is derived from an EMBL/GenBank/DDBJ whole genome shotgun (WGS) entry which is preliminary data.</text>
</comment>
<dbReference type="PROSITE" id="PS51296">
    <property type="entry name" value="RIESKE"/>
    <property type="match status" value="1"/>
</dbReference>
<dbReference type="EMBL" id="JAJNDB010000004">
    <property type="protein sequence ID" value="MCD2195522.1"/>
    <property type="molecule type" value="Genomic_DNA"/>
</dbReference>
<organism evidence="11 12">
    <name type="scientific">Actinomycetospora endophytica</name>
    <dbReference type="NCBI Taxonomy" id="2291215"/>
    <lineage>
        <taxon>Bacteria</taxon>
        <taxon>Bacillati</taxon>
        <taxon>Actinomycetota</taxon>
        <taxon>Actinomycetes</taxon>
        <taxon>Pseudonocardiales</taxon>
        <taxon>Pseudonocardiaceae</taxon>
        <taxon>Actinomycetospora</taxon>
    </lineage>
</organism>
<dbReference type="PRINTS" id="PR00162">
    <property type="entry name" value="RIESKE"/>
</dbReference>
<accession>A0ABS8PB89</accession>
<dbReference type="Proteomes" id="UP001199469">
    <property type="component" value="Unassembled WGS sequence"/>
</dbReference>
<evidence type="ECO:0000256" key="1">
    <source>
        <dbReference type="ARBA" id="ARBA00002494"/>
    </source>
</evidence>
<dbReference type="CDD" id="cd03467">
    <property type="entry name" value="Rieske"/>
    <property type="match status" value="1"/>
</dbReference>
<comment type="function">
    <text evidence="1">Iron-sulfur subunit of the cytochrome bc1 complex, an essential component of the respiratory electron transport chain required for ATP synthesis. The bc1 complex catalyzes the oxidation of menaquinol and the reduction of cytochrome c in the respiratory chain. The bc1 complex operates through a Q-cycle mechanism that couples electron transfer to generation of the proton gradient that drives ATP synthesis.</text>
</comment>
<dbReference type="InterPro" id="IPR006311">
    <property type="entry name" value="TAT_signal"/>
</dbReference>
<dbReference type="InterPro" id="IPR005805">
    <property type="entry name" value="Rieske_Fe-S_prot_C"/>
</dbReference>
<keyword evidence="7" id="KW-1015">Disulfide bond</keyword>
<evidence type="ECO:0000256" key="2">
    <source>
        <dbReference type="ARBA" id="ARBA00015816"/>
    </source>
</evidence>
<name>A0ABS8PB89_9PSEU</name>
<gene>
    <name evidence="11" type="ORF">LQ327_19315</name>
</gene>
<evidence type="ECO:0000256" key="8">
    <source>
        <dbReference type="ARBA" id="ARBA00029586"/>
    </source>
</evidence>
<evidence type="ECO:0000256" key="3">
    <source>
        <dbReference type="ARBA" id="ARBA00022714"/>
    </source>
</evidence>
<proteinExistence type="predicted"/>
<dbReference type="Pfam" id="PF00355">
    <property type="entry name" value="Rieske"/>
    <property type="match status" value="1"/>
</dbReference>
<evidence type="ECO:0000256" key="9">
    <source>
        <dbReference type="ARBA" id="ARBA00034078"/>
    </source>
</evidence>
<keyword evidence="5" id="KW-0408">Iron</keyword>
<evidence type="ECO:0000256" key="6">
    <source>
        <dbReference type="ARBA" id="ARBA00023014"/>
    </source>
</evidence>
<reference evidence="11 12" key="1">
    <citation type="submission" date="2021-11" db="EMBL/GenBank/DDBJ databases">
        <title>Draft genome sequence of Actinomycetospora sp. SF1 isolated from the rhizosphere soil.</title>
        <authorList>
            <person name="Duangmal K."/>
            <person name="Chantavorakit T."/>
        </authorList>
    </citation>
    <scope>NUCLEOTIDE SEQUENCE [LARGE SCALE GENOMIC DNA]</scope>
    <source>
        <strain evidence="11 12">TBRC 5722</strain>
    </source>
</reference>